<protein>
    <submittedName>
        <fullName evidence="2">Uncharacterized protein</fullName>
    </submittedName>
</protein>
<evidence type="ECO:0000313" key="2">
    <source>
        <dbReference type="EMBL" id="MFC0216437.1"/>
    </source>
</evidence>
<evidence type="ECO:0000313" key="3">
    <source>
        <dbReference type="Proteomes" id="UP001589776"/>
    </source>
</evidence>
<feature type="transmembrane region" description="Helical" evidence="1">
    <location>
        <begin position="39"/>
        <end position="58"/>
    </location>
</feature>
<proteinExistence type="predicted"/>
<keyword evidence="1" id="KW-0812">Transmembrane</keyword>
<gene>
    <name evidence="2" type="ORF">ACFFK0_28990</name>
</gene>
<organism evidence="2 3">
    <name type="scientific">Paenibacillus chartarius</name>
    <dbReference type="NCBI Taxonomy" id="747481"/>
    <lineage>
        <taxon>Bacteria</taxon>
        <taxon>Bacillati</taxon>
        <taxon>Bacillota</taxon>
        <taxon>Bacilli</taxon>
        <taxon>Bacillales</taxon>
        <taxon>Paenibacillaceae</taxon>
        <taxon>Paenibacillus</taxon>
    </lineage>
</organism>
<dbReference type="EMBL" id="JBHLWN010000121">
    <property type="protein sequence ID" value="MFC0216437.1"/>
    <property type="molecule type" value="Genomic_DNA"/>
</dbReference>
<name>A0ABV6DUX1_9BACL</name>
<feature type="transmembrane region" description="Helical" evidence="1">
    <location>
        <begin position="70"/>
        <end position="90"/>
    </location>
</feature>
<comment type="caution">
    <text evidence="2">The sequence shown here is derived from an EMBL/GenBank/DDBJ whole genome shotgun (WGS) entry which is preliminary data.</text>
</comment>
<dbReference type="RefSeq" id="WP_377474623.1">
    <property type="nucleotide sequence ID" value="NZ_JBHLWN010000121.1"/>
</dbReference>
<reference evidence="2 3" key="1">
    <citation type="submission" date="2024-09" db="EMBL/GenBank/DDBJ databases">
        <authorList>
            <person name="Sun Q."/>
            <person name="Mori K."/>
        </authorList>
    </citation>
    <scope>NUCLEOTIDE SEQUENCE [LARGE SCALE GENOMIC DNA]</scope>
    <source>
        <strain evidence="2 3">CCM 7759</strain>
    </source>
</reference>
<sequence>MNWERTVSWLGMFAVLGGALRALMAPAAAIWGTDSMQELVPGLIACFLMAIGSLGLWFGQLPRIGMIGGAGFLLLSFGNMMTACLVWSTMTGAPGDGQAAELLQMVNNVASSVGLLISSIATIRSGLLPRWAAVLLLVWPFLSFLPYVADWVTLLWGLSYVGLGLPVWLGQRERASSFSVKG</sequence>
<feature type="transmembrane region" description="Helical" evidence="1">
    <location>
        <begin position="128"/>
        <end position="145"/>
    </location>
</feature>
<dbReference type="Proteomes" id="UP001589776">
    <property type="component" value="Unassembled WGS sequence"/>
</dbReference>
<evidence type="ECO:0000256" key="1">
    <source>
        <dbReference type="SAM" id="Phobius"/>
    </source>
</evidence>
<keyword evidence="1" id="KW-1133">Transmembrane helix</keyword>
<accession>A0ABV6DUX1</accession>
<feature type="transmembrane region" description="Helical" evidence="1">
    <location>
        <begin position="102"/>
        <end position="121"/>
    </location>
</feature>
<keyword evidence="1" id="KW-0472">Membrane</keyword>
<keyword evidence="3" id="KW-1185">Reference proteome</keyword>